<dbReference type="SUPFAM" id="SSF56925">
    <property type="entry name" value="OMPA-like"/>
    <property type="match status" value="1"/>
</dbReference>
<gene>
    <name evidence="3" type="ORF">F0919_14175</name>
</gene>
<organism evidence="3 4">
    <name type="scientific">Taibaiella lutea</name>
    <dbReference type="NCBI Taxonomy" id="2608001"/>
    <lineage>
        <taxon>Bacteria</taxon>
        <taxon>Pseudomonadati</taxon>
        <taxon>Bacteroidota</taxon>
        <taxon>Chitinophagia</taxon>
        <taxon>Chitinophagales</taxon>
        <taxon>Chitinophagaceae</taxon>
        <taxon>Taibaiella</taxon>
    </lineage>
</organism>
<dbReference type="AlphaFoldDB" id="A0A5M6CGY0"/>
<evidence type="ECO:0000256" key="1">
    <source>
        <dbReference type="SAM" id="SignalP"/>
    </source>
</evidence>
<feature type="signal peptide" evidence="1">
    <location>
        <begin position="1"/>
        <end position="21"/>
    </location>
</feature>
<dbReference type="RefSeq" id="WP_150033427.1">
    <property type="nucleotide sequence ID" value="NZ_VWSH01000003.1"/>
</dbReference>
<dbReference type="InterPro" id="IPR011250">
    <property type="entry name" value="OMP/PagP_B-barrel"/>
</dbReference>
<evidence type="ECO:0000313" key="4">
    <source>
        <dbReference type="Proteomes" id="UP000323632"/>
    </source>
</evidence>
<dbReference type="Pfam" id="PF13568">
    <property type="entry name" value="OMP_b-brl_2"/>
    <property type="match status" value="1"/>
</dbReference>
<keyword evidence="4" id="KW-1185">Reference proteome</keyword>
<name>A0A5M6CGY0_9BACT</name>
<comment type="caution">
    <text evidence="3">The sequence shown here is derived from an EMBL/GenBank/DDBJ whole genome shotgun (WGS) entry which is preliminary data.</text>
</comment>
<dbReference type="Proteomes" id="UP000323632">
    <property type="component" value="Unassembled WGS sequence"/>
</dbReference>
<dbReference type="EMBL" id="VWSH01000003">
    <property type="protein sequence ID" value="KAA5533680.1"/>
    <property type="molecule type" value="Genomic_DNA"/>
</dbReference>
<dbReference type="InterPro" id="IPR025665">
    <property type="entry name" value="Beta-barrel_OMP_2"/>
</dbReference>
<feature type="chain" id="PRO_5024287572" evidence="1">
    <location>
        <begin position="22"/>
        <end position="259"/>
    </location>
</feature>
<evidence type="ECO:0000259" key="2">
    <source>
        <dbReference type="Pfam" id="PF13568"/>
    </source>
</evidence>
<evidence type="ECO:0000313" key="3">
    <source>
        <dbReference type="EMBL" id="KAA5533680.1"/>
    </source>
</evidence>
<sequence>MKYVKRLTTSVLLLSGNFVFAQTTSVSGSSDIDSKQIRFGVYVAPTMSWMKPTTAKTGDGSYAPKSNGSKIGFTYGVMAEYRFADNYAIVTGLQVNMTGGKIISDYQGTATTKVVTHSDFNYRLNYLEVPAALKLRTDIIAGFRFFGQLGITTGFNIAKKGTYTVDYTDDMGNKKTATGNNEKIKGTLAIAPVMFSMNIGAGLEYPLNQKLAAYGGIFFNNGFAPDATNPGKYDMAYDLPFQDANTRLNNFALRIGLFF</sequence>
<proteinExistence type="predicted"/>
<keyword evidence="1" id="KW-0732">Signal</keyword>
<accession>A0A5M6CGY0</accession>
<feature type="domain" description="Outer membrane protein beta-barrel" evidence="2">
    <location>
        <begin position="20"/>
        <end position="216"/>
    </location>
</feature>
<reference evidence="3 4" key="1">
    <citation type="submission" date="2019-09" db="EMBL/GenBank/DDBJ databases">
        <title>Genome sequence and assembly of Taibaiella sp.</title>
        <authorList>
            <person name="Chhetri G."/>
        </authorList>
    </citation>
    <scope>NUCLEOTIDE SEQUENCE [LARGE SCALE GENOMIC DNA]</scope>
    <source>
        <strain evidence="3 4">KVB11</strain>
    </source>
</reference>
<protein>
    <submittedName>
        <fullName evidence="3">PorT family protein</fullName>
    </submittedName>
</protein>